<dbReference type="GO" id="GO:0005886">
    <property type="term" value="C:plasma membrane"/>
    <property type="evidence" value="ECO:0007669"/>
    <property type="project" value="TreeGrafter"/>
</dbReference>
<protein>
    <recommendedName>
        <fullName evidence="4">G-protein coupled receptors family 1 profile domain-containing protein</fullName>
    </recommendedName>
</protein>
<dbReference type="PANTHER" id="PTHR24372:SF74">
    <property type="entry name" value="LP13728P"/>
    <property type="match status" value="1"/>
</dbReference>
<dbReference type="PANTHER" id="PTHR24372">
    <property type="entry name" value="GLYCOPROTEIN HORMONE RECEPTOR"/>
    <property type="match status" value="1"/>
</dbReference>
<organism evidence="2 3">
    <name type="scientific">Mesorhabditis spiculigera</name>
    <dbReference type="NCBI Taxonomy" id="96644"/>
    <lineage>
        <taxon>Eukaryota</taxon>
        <taxon>Metazoa</taxon>
        <taxon>Ecdysozoa</taxon>
        <taxon>Nematoda</taxon>
        <taxon>Chromadorea</taxon>
        <taxon>Rhabditida</taxon>
        <taxon>Rhabditina</taxon>
        <taxon>Rhabditomorpha</taxon>
        <taxon>Rhabditoidea</taxon>
        <taxon>Rhabditidae</taxon>
        <taxon>Mesorhabditinae</taxon>
        <taxon>Mesorhabditis</taxon>
    </lineage>
</organism>
<dbReference type="AlphaFoldDB" id="A0AA36CJE8"/>
<keyword evidence="1" id="KW-0812">Transmembrane</keyword>
<comment type="caution">
    <text evidence="2">The sequence shown here is derived from an EMBL/GenBank/DDBJ whole genome shotgun (WGS) entry which is preliminary data.</text>
</comment>
<dbReference type="GO" id="GO:0016500">
    <property type="term" value="F:protein-hormone receptor activity"/>
    <property type="evidence" value="ECO:0007669"/>
    <property type="project" value="InterPro"/>
</dbReference>
<evidence type="ECO:0008006" key="4">
    <source>
        <dbReference type="Google" id="ProtNLM"/>
    </source>
</evidence>
<accession>A0AA36CJE8</accession>
<feature type="transmembrane region" description="Helical" evidence="1">
    <location>
        <begin position="37"/>
        <end position="60"/>
    </location>
</feature>
<dbReference type="Proteomes" id="UP001177023">
    <property type="component" value="Unassembled WGS sequence"/>
</dbReference>
<proteinExistence type="predicted"/>
<evidence type="ECO:0000313" key="2">
    <source>
        <dbReference type="EMBL" id="CAJ0569145.1"/>
    </source>
</evidence>
<keyword evidence="1" id="KW-0472">Membrane</keyword>
<gene>
    <name evidence="2" type="ORF">MSPICULIGERA_LOCUS7635</name>
</gene>
<feature type="non-terminal residue" evidence="2">
    <location>
        <position position="194"/>
    </location>
</feature>
<sequence length="194" mass="21670">MVTGVYLALLAIEDNQTADEYYRYAVGWQTGWGCATAGFFAVFASQLSITSMFFIAFEMAYNTRKAIYGRRLGWASGILMLAIGYVLAAVMAALPLFGISSYSTSSICLPLRVDTLWDKDPDAPSRPEDRAVIKKMALLIGTDMICWFPTLFFGFTAALGFPLISISDAKIFLVFFFPINSFMNPFLYVFFTKF</sequence>
<dbReference type="GO" id="GO:0009755">
    <property type="term" value="P:hormone-mediated signaling pathway"/>
    <property type="evidence" value="ECO:0007669"/>
    <property type="project" value="TreeGrafter"/>
</dbReference>
<keyword evidence="1" id="KW-1133">Transmembrane helix</keyword>
<dbReference type="InterPro" id="IPR002131">
    <property type="entry name" value="Gphrmn_rcpt_fam"/>
</dbReference>
<evidence type="ECO:0000256" key="1">
    <source>
        <dbReference type="SAM" id="Phobius"/>
    </source>
</evidence>
<dbReference type="SUPFAM" id="SSF81321">
    <property type="entry name" value="Family A G protein-coupled receptor-like"/>
    <property type="match status" value="1"/>
</dbReference>
<feature type="transmembrane region" description="Helical" evidence="1">
    <location>
        <begin position="136"/>
        <end position="159"/>
    </location>
</feature>
<feature type="transmembrane region" description="Helical" evidence="1">
    <location>
        <begin position="72"/>
        <end position="97"/>
    </location>
</feature>
<feature type="transmembrane region" description="Helical" evidence="1">
    <location>
        <begin position="171"/>
        <end position="191"/>
    </location>
</feature>
<dbReference type="Gene3D" id="1.20.1070.10">
    <property type="entry name" value="Rhodopsin 7-helix transmembrane proteins"/>
    <property type="match status" value="2"/>
</dbReference>
<dbReference type="GO" id="GO:0008528">
    <property type="term" value="F:G protein-coupled peptide receptor activity"/>
    <property type="evidence" value="ECO:0007669"/>
    <property type="project" value="TreeGrafter"/>
</dbReference>
<evidence type="ECO:0000313" key="3">
    <source>
        <dbReference type="Proteomes" id="UP001177023"/>
    </source>
</evidence>
<dbReference type="EMBL" id="CATQJA010001953">
    <property type="protein sequence ID" value="CAJ0569145.1"/>
    <property type="molecule type" value="Genomic_DNA"/>
</dbReference>
<dbReference type="GO" id="GO:0007189">
    <property type="term" value="P:adenylate cyclase-activating G protein-coupled receptor signaling pathway"/>
    <property type="evidence" value="ECO:0007669"/>
    <property type="project" value="TreeGrafter"/>
</dbReference>
<reference evidence="2" key="1">
    <citation type="submission" date="2023-06" db="EMBL/GenBank/DDBJ databases">
        <authorList>
            <person name="Delattre M."/>
        </authorList>
    </citation>
    <scope>NUCLEOTIDE SEQUENCE</scope>
    <source>
        <strain evidence="2">AF72</strain>
    </source>
</reference>
<dbReference type="PRINTS" id="PR00373">
    <property type="entry name" value="GLYCHORMONER"/>
</dbReference>
<name>A0AA36CJE8_9BILA</name>
<keyword evidence="3" id="KW-1185">Reference proteome</keyword>